<dbReference type="PRINTS" id="PR00420">
    <property type="entry name" value="RNGMNOXGNASE"/>
</dbReference>
<dbReference type="GO" id="GO:0071949">
    <property type="term" value="F:FAD binding"/>
    <property type="evidence" value="ECO:0007669"/>
    <property type="project" value="InterPro"/>
</dbReference>
<gene>
    <name evidence="7" type="ORF">N7532_005207</name>
</gene>
<dbReference type="PANTHER" id="PTHR13789:SF215">
    <property type="entry name" value="FAD-BINDING DOMAIN-CONTAINING PROTEIN-RELATED"/>
    <property type="match status" value="1"/>
</dbReference>
<comment type="similarity">
    <text evidence="1">Belongs to the paxM FAD-dependent monooxygenase family.</text>
</comment>
<sequence length="395" mass="43409">MSKFSNEVGAAIHVAPNATRILRDWACDFAALHPVQCKRFQVWDQQANIISTPFLTEEIQKKLDIHDDWLLTHRVDLHNALRAAASREIDGRKIDIRFASRVTSVLLINLNFVPDQDAEAGEVTLCDGIKFNGDLVVGADGIHSKSVYAVTGGEFRPKESTGQNCFRFLVPVSKIKANPIATALLDKIGLDGVHAFVGQDRRIVLYPCRNGELLNVAGIHPSGTTPANDASWLDSGNMEELLATFSSFGPELQELCRLAEDLKLWSLASRSPPSTFVKGKLALIGDAAHPTLPHQGQGGAQSFEDAAALAAVFPLETTPEQIPARLEMYNQVRYNHAVTVMMMSKTSDDRRAEMLDELRKYVPDAETPTDMVSYTWPSCPAREAQVLLGRAETCS</sequence>
<evidence type="ECO:0000256" key="2">
    <source>
        <dbReference type="ARBA" id="ARBA00022630"/>
    </source>
</evidence>
<evidence type="ECO:0000256" key="1">
    <source>
        <dbReference type="ARBA" id="ARBA00007992"/>
    </source>
</evidence>
<dbReference type="OrthoDB" id="9993796at2759"/>
<keyword evidence="4" id="KW-0560">Oxidoreductase</keyword>
<evidence type="ECO:0000259" key="6">
    <source>
        <dbReference type="Pfam" id="PF01494"/>
    </source>
</evidence>
<reference evidence="7" key="1">
    <citation type="submission" date="2022-11" db="EMBL/GenBank/DDBJ databases">
        <authorList>
            <person name="Petersen C."/>
        </authorList>
    </citation>
    <scope>NUCLEOTIDE SEQUENCE</scope>
    <source>
        <strain evidence="7">IBT 30761</strain>
    </source>
</reference>
<keyword evidence="5 7" id="KW-0503">Monooxygenase</keyword>
<name>A0A9W9KA56_9EURO</name>
<dbReference type="SUPFAM" id="SSF54373">
    <property type="entry name" value="FAD-linked reductases, C-terminal domain"/>
    <property type="match status" value="1"/>
</dbReference>
<keyword evidence="8" id="KW-1185">Reference proteome</keyword>
<dbReference type="AlphaFoldDB" id="A0A9W9KA56"/>
<keyword evidence="2" id="KW-0285">Flavoprotein</keyword>
<dbReference type="PANTHER" id="PTHR13789">
    <property type="entry name" value="MONOOXYGENASE"/>
    <property type="match status" value="1"/>
</dbReference>
<evidence type="ECO:0000313" key="8">
    <source>
        <dbReference type="Proteomes" id="UP001149074"/>
    </source>
</evidence>
<evidence type="ECO:0000256" key="5">
    <source>
        <dbReference type="ARBA" id="ARBA00023033"/>
    </source>
</evidence>
<evidence type="ECO:0000256" key="4">
    <source>
        <dbReference type="ARBA" id="ARBA00023002"/>
    </source>
</evidence>
<dbReference type="GO" id="GO:0004497">
    <property type="term" value="F:monooxygenase activity"/>
    <property type="evidence" value="ECO:0007669"/>
    <property type="project" value="UniProtKB-KW"/>
</dbReference>
<evidence type="ECO:0000256" key="3">
    <source>
        <dbReference type="ARBA" id="ARBA00022827"/>
    </source>
</evidence>
<dbReference type="SUPFAM" id="SSF51905">
    <property type="entry name" value="FAD/NAD(P)-binding domain"/>
    <property type="match status" value="1"/>
</dbReference>
<dbReference type="EMBL" id="JAPQKI010000005">
    <property type="protein sequence ID" value="KAJ5098206.1"/>
    <property type="molecule type" value="Genomic_DNA"/>
</dbReference>
<dbReference type="InterPro" id="IPR036188">
    <property type="entry name" value="FAD/NAD-bd_sf"/>
</dbReference>
<comment type="caution">
    <text evidence="7">The sequence shown here is derived from an EMBL/GenBank/DDBJ whole genome shotgun (WGS) entry which is preliminary data.</text>
</comment>
<dbReference type="RefSeq" id="XP_056473860.1">
    <property type="nucleotide sequence ID" value="XM_056617701.1"/>
</dbReference>
<accession>A0A9W9KA56</accession>
<evidence type="ECO:0000313" key="7">
    <source>
        <dbReference type="EMBL" id="KAJ5098206.1"/>
    </source>
</evidence>
<dbReference type="Pfam" id="PF01494">
    <property type="entry name" value="FAD_binding_3"/>
    <property type="match status" value="1"/>
</dbReference>
<organism evidence="7 8">
    <name type="scientific">Penicillium argentinense</name>
    <dbReference type="NCBI Taxonomy" id="1131581"/>
    <lineage>
        <taxon>Eukaryota</taxon>
        <taxon>Fungi</taxon>
        <taxon>Dikarya</taxon>
        <taxon>Ascomycota</taxon>
        <taxon>Pezizomycotina</taxon>
        <taxon>Eurotiomycetes</taxon>
        <taxon>Eurotiomycetidae</taxon>
        <taxon>Eurotiales</taxon>
        <taxon>Aspergillaceae</taxon>
        <taxon>Penicillium</taxon>
    </lineage>
</organism>
<feature type="domain" description="FAD-binding" evidence="6">
    <location>
        <begin position="67"/>
        <end position="342"/>
    </location>
</feature>
<proteinExistence type="inferred from homology"/>
<reference evidence="7" key="2">
    <citation type="journal article" date="2023" name="IMA Fungus">
        <title>Comparative genomic study of the Penicillium genus elucidates a diverse pangenome and 15 lateral gene transfer events.</title>
        <authorList>
            <person name="Petersen C."/>
            <person name="Sorensen T."/>
            <person name="Nielsen M.R."/>
            <person name="Sondergaard T.E."/>
            <person name="Sorensen J.L."/>
            <person name="Fitzpatrick D.A."/>
            <person name="Frisvad J.C."/>
            <person name="Nielsen K.L."/>
        </authorList>
    </citation>
    <scope>NUCLEOTIDE SEQUENCE</scope>
    <source>
        <strain evidence="7">IBT 30761</strain>
    </source>
</reference>
<dbReference type="GeneID" id="81356680"/>
<keyword evidence="3" id="KW-0274">FAD</keyword>
<dbReference type="InterPro" id="IPR050493">
    <property type="entry name" value="FAD-dep_Monooxygenase_BioMet"/>
</dbReference>
<dbReference type="Gene3D" id="3.50.50.60">
    <property type="entry name" value="FAD/NAD(P)-binding domain"/>
    <property type="match status" value="1"/>
</dbReference>
<protein>
    <submittedName>
        <fullName evidence="7">Monooxygenase</fullName>
    </submittedName>
</protein>
<dbReference type="InterPro" id="IPR002938">
    <property type="entry name" value="FAD-bd"/>
</dbReference>
<dbReference type="Proteomes" id="UP001149074">
    <property type="component" value="Unassembled WGS sequence"/>
</dbReference>